<dbReference type="NCBIfam" id="TIGR00115">
    <property type="entry name" value="tig"/>
    <property type="match status" value="1"/>
</dbReference>
<dbReference type="PANTHER" id="PTHR30560">
    <property type="entry name" value="TRIGGER FACTOR CHAPERONE AND PEPTIDYL-PROLYL CIS/TRANS ISOMERASE"/>
    <property type="match status" value="1"/>
</dbReference>
<dbReference type="SUPFAM" id="SSF102735">
    <property type="entry name" value="Trigger factor ribosome-binding domain"/>
    <property type="match status" value="1"/>
</dbReference>
<dbReference type="SUPFAM" id="SSF109998">
    <property type="entry name" value="Triger factor/SurA peptide-binding domain-like"/>
    <property type="match status" value="1"/>
</dbReference>
<keyword evidence="6 11" id="KW-0697">Rotamase</keyword>
<dbReference type="GO" id="GO:0051301">
    <property type="term" value="P:cell division"/>
    <property type="evidence" value="ECO:0007669"/>
    <property type="project" value="UniProtKB-KW"/>
</dbReference>
<comment type="similarity">
    <text evidence="2 11 13">Belongs to the FKBP-type PPIase family. Tig subfamily.</text>
</comment>
<evidence type="ECO:0000256" key="10">
    <source>
        <dbReference type="ARBA" id="ARBA00029986"/>
    </source>
</evidence>
<dbReference type="InterPro" id="IPR027304">
    <property type="entry name" value="Trigger_fact/SurA_dom_sf"/>
</dbReference>
<accession>A0A7T4R3X1</accession>
<dbReference type="PIRSF" id="PIRSF003095">
    <property type="entry name" value="Trigger_factor"/>
    <property type="match status" value="1"/>
</dbReference>
<evidence type="ECO:0000256" key="1">
    <source>
        <dbReference type="ARBA" id="ARBA00000971"/>
    </source>
</evidence>
<keyword evidence="5 11" id="KW-0132">Cell division</keyword>
<keyword evidence="8 11" id="KW-0413">Isomerase</keyword>
<dbReference type="GO" id="GO:0043335">
    <property type="term" value="P:protein unfolding"/>
    <property type="evidence" value="ECO:0007669"/>
    <property type="project" value="TreeGrafter"/>
</dbReference>
<comment type="subcellular location">
    <subcellularLocation>
        <location evidence="11">Cytoplasm</location>
    </subcellularLocation>
    <text evidence="11">About half TF is bound to the ribosome near the polypeptide exit tunnel while the other half is free in the cytoplasm.</text>
</comment>
<dbReference type="Pfam" id="PF00254">
    <property type="entry name" value="FKBP_C"/>
    <property type="match status" value="1"/>
</dbReference>
<dbReference type="Gene3D" id="3.10.50.40">
    <property type="match status" value="1"/>
</dbReference>
<name>A0A7T4R3X1_9GAMM</name>
<dbReference type="Pfam" id="PF05697">
    <property type="entry name" value="Trigger_N"/>
    <property type="match status" value="1"/>
</dbReference>
<dbReference type="GO" id="GO:0003755">
    <property type="term" value="F:peptidyl-prolyl cis-trans isomerase activity"/>
    <property type="evidence" value="ECO:0007669"/>
    <property type="project" value="UniProtKB-UniRule"/>
</dbReference>
<evidence type="ECO:0000256" key="11">
    <source>
        <dbReference type="HAMAP-Rule" id="MF_00303"/>
    </source>
</evidence>
<evidence type="ECO:0000256" key="4">
    <source>
        <dbReference type="ARBA" id="ARBA00016902"/>
    </source>
</evidence>
<dbReference type="PROSITE" id="PS50059">
    <property type="entry name" value="FKBP_PPIASE"/>
    <property type="match status" value="1"/>
</dbReference>
<keyword evidence="11" id="KW-0963">Cytoplasm</keyword>
<evidence type="ECO:0000256" key="7">
    <source>
        <dbReference type="ARBA" id="ARBA00023186"/>
    </source>
</evidence>
<dbReference type="InterPro" id="IPR001179">
    <property type="entry name" value="PPIase_FKBP_dom"/>
</dbReference>
<evidence type="ECO:0000256" key="12">
    <source>
        <dbReference type="PROSITE-ProRule" id="PRU00277"/>
    </source>
</evidence>
<dbReference type="InterPro" id="IPR005215">
    <property type="entry name" value="Trig_fac"/>
</dbReference>
<dbReference type="InterPro" id="IPR008880">
    <property type="entry name" value="Trigger_fac_C"/>
</dbReference>
<evidence type="ECO:0000256" key="5">
    <source>
        <dbReference type="ARBA" id="ARBA00022618"/>
    </source>
</evidence>
<proteinExistence type="inferred from homology"/>
<dbReference type="GO" id="GO:0051083">
    <property type="term" value="P:'de novo' cotranslational protein folding"/>
    <property type="evidence" value="ECO:0007669"/>
    <property type="project" value="TreeGrafter"/>
</dbReference>
<dbReference type="Gene3D" id="1.10.3120.10">
    <property type="entry name" value="Trigger factor, C-terminal domain"/>
    <property type="match status" value="1"/>
</dbReference>
<evidence type="ECO:0000256" key="13">
    <source>
        <dbReference type="RuleBase" id="RU003914"/>
    </source>
</evidence>
<dbReference type="FunFam" id="3.10.50.40:FF:000001">
    <property type="entry name" value="Trigger factor"/>
    <property type="match status" value="1"/>
</dbReference>
<dbReference type="GO" id="GO:0015031">
    <property type="term" value="P:protein transport"/>
    <property type="evidence" value="ECO:0007669"/>
    <property type="project" value="UniProtKB-UniRule"/>
</dbReference>
<dbReference type="Pfam" id="PF05698">
    <property type="entry name" value="Trigger_C"/>
    <property type="match status" value="1"/>
</dbReference>
<evidence type="ECO:0000256" key="3">
    <source>
        <dbReference type="ARBA" id="ARBA00013194"/>
    </source>
</evidence>
<keyword evidence="7 11" id="KW-0143">Chaperone</keyword>
<dbReference type="RefSeq" id="WP_198571373.1">
    <property type="nucleotide sequence ID" value="NZ_CP066167.1"/>
</dbReference>
<evidence type="ECO:0000256" key="8">
    <source>
        <dbReference type="ARBA" id="ARBA00023235"/>
    </source>
</evidence>
<dbReference type="GO" id="GO:0005737">
    <property type="term" value="C:cytoplasm"/>
    <property type="evidence" value="ECO:0007669"/>
    <property type="project" value="UniProtKB-SubCell"/>
</dbReference>
<evidence type="ECO:0000256" key="14">
    <source>
        <dbReference type="SAM" id="MobiDB-lite"/>
    </source>
</evidence>
<evidence type="ECO:0000313" key="16">
    <source>
        <dbReference type="EMBL" id="QQD19889.1"/>
    </source>
</evidence>
<evidence type="ECO:0000256" key="6">
    <source>
        <dbReference type="ARBA" id="ARBA00023110"/>
    </source>
</evidence>
<dbReference type="AlphaFoldDB" id="A0A7T4R3X1"/>
<feature type="domain" description="PPIase FKBP-type" evidence="15">
    <location>
        <begin position="161"/>
        <end position="249"/>
    </location>
</feature>
<reference evidence="16 17" key="1">
    <citation type="submission" date="2020-12" db="EMBL/GenBank/DDBJ databases">
        <authorList>
            <person name="Shan Y."/>
        </authorList>
    </citation>
    <scope>NUCLEOTIDE SEQUENCE [LARGE SCALE GENOMIC DNA]</scope>
    <source>
        <strain evidence="17">csc3.9</strain>
    </source>
</reference>
<dbReference type="InterPro" id="IPR036611">
    <property type="entry name" value="Trigger_fac_ribosome-bd_sf"/>
</dbReference>
<dbReference type="KEGG" id="snan:I6N98_08675"/>
<organism evidence="16 17">
    <name type="scientific">Spongiibacter nanhainus</name>
    <dbReference type="NCBI Taxonomy" id="2794344"/>
    <lineage>
        <taxon>Bacteria</taxon>
        <taxon>Pseudomonadati</taxon>
        <taxon>Pseudomonadota</taxon>
        <taxon>Gammaproteobacteria</taxon>
        <taxon>Cellvibrionales</taxon>
        <taxon>Spongiibacteraceae</taxon>
        <taxon>Spongiibacter</taxon>
    </lineage>
</organism>
<gene>
    <name evidence="11 16" type="primary">tig</name>
    <name evidence="16" type="ORF">I6N98_08675</name>
</gene>
<keyword evidence="17" id="KW-1185">Reference proteome</keyword>
<dbReference type="Gene3D" id="3.30.70.1050">
    <property type="entry name" value="Trigger factor ribosome-binding domain"/>
    <property type="match status" value="1"/>
</dbReference>
<dbReference type="InterPro" id="IPR037041">
    <property type="entry name" value="Trigger_fac_C_sf"/>
</dbReference>
<dbReference type="PANTHER" id="PTHR30560:SF3">
    <property type="entry name" value="TRIGGER FACTOR-LIKE PROTEIN TIG, CHLOROPLASTIC"/>
    <property type="match status" value="1"/>
</dbReference>
<protein>
    <recommendedName>
        <fullName evidence="4 11">Trigger factor</fullName>
        <shortName evidence="11">TF</shortName>
        <ecNumber evidence="3 11">5.2.1.8</ecNumber>
    </recommendedName>
    <alternativeName>
        <fullName evidence="10 11">PPIase</fullName>
    </alternativeName>
</protein>
<evidence type="ECO:0000259" key="15">
    <source>
        <dbReference type="PROSITE" id="PS50059"/>
    </source>
</evidence>
<dbReference type="EC" id="5.2.1.8" evidence="3 11"/>
<evidence type="ECO:0000313" key="17">
    <source>
        <dbReference type="Proteomes" id="UP000596063"/>
    </source>
</evidence>
<comment type="function">
    <text evidence="11">Involved in protein export. Acts as a chaperone by maintaining the newly synthesized protein in an open conformation. Functions as a peptidyl-prolyl cis-trans isomerase.</text>
</comment>
<dbReference type="SUPFAM" id="SSF54534">
    <property type="entry name" value="FKBP-like"/>
    <property type="match status" value="1"/>
</dbReference>
<evidence type="ECO:0000256" key="9">
    <source>
        <dbReference type="ARBA" id="ARBA00023306"/>
    </source>
</evidence>
<sequence length="446" mass="49544">MQVSVETTTGLERRLIVGVPAERIDSAVDSRLQEAAKTVKLNGFRPGKVPMKVVRQRFGQSVRMEVLGEVMNESFQEAIQQQGLKPAGRPEIEPKNLEGGKDVEFVATFEVFPDIELKDYSGIVVKKPVCEISAADVDTMIENLRQQRASWEAVERPAQEGDQVNIDYVGTKDGEAFEGGSAEGSDLELGSGRMIPGFEDGIVGMSAGEEKVLALSFPEDYHSEELKGAAVEFKITVNAVKEKKLPELDEELFKAFGVEEGGEEAFRAEVEKNMSREKKNATENRVKTQIMDGVLEAHSDLQVPKALISQEIDALRNQQMQQFGALAEKINPKDIMPDELFSENAERRVKLGLVLNEIIAQEEIKADQAAVKAKVEEMAESYEDKDEVIQWYMSNPQYLQQIEGLVIEEAVVEKLLEKSQLSEETLSYQELMSPPAPAESDDASED</sequence>
<evidence type="ECO:0000256" key="2">
    <source>
        <dbReference type="ARBA" id="ARBA00005464"/>
    </source>
</evidence>
<dbReference type="GO" id="GO:0044183">
    <property type="term" value="F:protein folding chaperone"/>
    <property type="evidence" value="ECO:0007669"/>
    <property type="project" value="TreeGrafter"/>
</dbReference>
<comment type="catalytic activity">
    <reaction evidence="1 11 12">
        <text>[protein]-peptidylproline (omega=180) = [protein]-peptidylproline (omega=0)</text>
        <dbReference type="Rhea" id="RHEA:16237"/>
        <dbReference type="Rhea" id="RHEA-COMP:10747"/>
        <dbReference type="Rhea" id="RHEA-COMP:10748"/>
        <dbReference type="ChEBI" id="CHEBI:83833"/>
        <dbReference type="ChEBI" id="CHEBI:83834"/>
        <dbReference type="EC" id="5.2.1.8"/>
    </reaction>
</comment>
<comment type="domain">
    <text evidence="11">Consists of 3 domains; the N-terminus binds the ribosome, the middle domain has PPIase activity, while the C-terminus has intrinsic chaperone activity on its own.</text>
</comment>
<dbReference type="Proteomes" id="UP000596063">
    <property type="component" value="Chromosome"/>
</dbReference>
<dbReference type="GO" id="GO:0043022">
    <property type="term" value="F:ribosome binding"/>
    <property type="evidence" value="ECO:0007669"/>
    <property type="project" value="TreeGrafter"/>
</dbReference>
<feature type="region of interest" description="Disordered" evidence="14">
    <location>
        <begin position="424"/>
        <end position="446"/>
    </location>
</feature>
<keyword evidence="9 11" id="KW-0131">Cell cycle</keyword>
<dbReference type="HAMAP" id="MF_00303">
    <property type="entry name" value="Trigger_factor_Tig"/>
    <property type="match status" value="1"/>
</dbReference>
<dbReference type="InterPro" id="IPR046357">
    <property type="entry name" value="PPIase_dom_sf"/>
</dbReference>
<dbReference type="InterPro" id="IPR008881">
    <property type="entry name" value="Trigger_fac_ribosome-bd_bac"/>
</dbReference>
<dbReference type="EMBL" id="CP066167">
    <property type="protein sequence ID" value="QQD19889.1"/>
    <property type="molecule type" value="Genomic_DNA"/>
</dbReference>